<dbReference type="Proteomes" id="UP000238479">
    <property type="component" value="Chromosome 6"/>
</dbReference>
<dbReference type="STRING" id="74649.A0A2P6PLL6"/>
<evidence type="ECO:0000313" key="3">
    <source>
        <dbReference type="Proteomes" id="UP000238479"/>
    </source>
</evidence>
<feature type="transmembrane region" description="Helical" evidence="1">
    <location>
        <begin position="156"/>
        <end position="175"/>
    </location>
</feature>
<keyword evidence="3" id="KW-1185">Reference proteome</keyword>
<gene>
    <name evidence="2" type="ORF">RchiOBHm_Chr6g0254471</name>
</gene>
<proteinExistence type="predicted"/>
<dbReference type="Gramene" id="PRQ22827">
    <property type="protein sequence ID" value="PRQ22827"/>
    <property type="gene ID" value="RchiOBHm_Chr6g0254471"/>
</dbReference>
<keyword evidence="1" id="KW-1133">Transmembrane helix</keyword>
<dbReference type="AlphaFoldDB" id="A0A2P6PLL6"/>
<feature type="transmembrane region" description="Helical" evidence="1">
    <location>
        <begin position="36"/>
        <end position="56"/>
    </location>
</feature>
<comment type="caution">
    <text evidence="2">The sequence shown here is derived from an EMBL/GenBank/DDBJ whole genome shotgun (WGS) entry which is preliminary data.</text>
</comment>
<sequence length="243" mass="27380">MSIDLYCLLSQKTVWIPSEYALGYVYGGLVGIHSNWHLHSGGEAILMLSFAILGFVMKPLHLEGVQISRFTKDMKMLLVDNVYVVNVLGYIAYDFVRCAYSYWGPTTGYNINHMVRNCIGFAIEICIVQYKAFPLSSLILHIVVNDVKCLGNRTTINWLLLAATFFGEIFCFSAFCSSNVHGPVNFICLHCVKPSMIETSSYGYVSASDCINNWRVRDCSYSSIRIVFIPAAGIWFIGKFFFS</sequence>
<reference evidence="2 3" key="1">
    <citation type="journal article" date="2018" name="Nat. Genet.">
        <title>The Rosa genome provides new insights in the design of modern roses.</title>
        <authorList>
            <person name="Bendahmane M."/>
        </authorList>
    </citation>
    <scope>NUCLEOTIDE SEQUENCE [LARGE SCALE GENOMIC DNA]</scope>
    <source>
        <strain evidence="3">cv. Old Blush</strain>
    </source>
</reference>
<accession>A0A2P6PLL6</accession>
<evidence type="ECO:0000313" key="2">
    <source>
        <dbReference type="EMBL" id="PRQ22827.1"/>
    </source>
</evidence>
<keyword evidence="1" id="KW-0812">Transmembrane</keyword>
<protein>
    <submittedName>
        <fullName evidence="2">Uncharacterized protein</fullName>
    </submittedName>
</protein>
<dbReference type="EMBL" id="PDCK01000044">
    <property type="protein sequence ID" value="PRQ22827.1"/>
    <property type="molecule type" value="Genomic_DNA"/>
</dbReference>
<name>A0A2P6PLL6_ROSCH</name>
<feature type="transmembrane region" description="Helical" evidence="1">
    <location>
        <begin position="119"/>
        <end position="144"/>
    </location>
</feature>
<evidence type="ECO:0000256" key="1">
    <source>
        <dbReference type="SAM" id="Phobius"/>
    </source>
</evidence>
<keyword evidence="1" id="KW-0472">Membrane</keyword>
<feature type="transmembrane region" description="Helical" evidence="1">
    <location>
        <begin position="77"/>
        <end position="96"/>
    </location>
</feature>
<feature type="transmembrane region" description="Helical" evidence="1">
    <location>
        <begin position="223"/>
        <end position="242"/>
    </location>
</feature>
<organism evidence="2 3">
    <name type="scientific">Rosa chinensis</name>
    <name type="common">China rose</name>
    <dbReference type="NCBI Taxonomy" id="74649"/>
    <lineage>
        <taxon>Eukaryota</taxon>
        <taxon>Viridiplantae</taxon>
        <taxon>Streptophyta</taxon>
        <taxon>Embryophyta</taxon>
        <taxon>Tracheophyta</taxon>
        <taxon>Spermatophyta</taxon>
        <taxon>Magnoliopsida</taxon>
        <taxon>eudicotyledons</taxon>
        <taxon>Gunneridae</taxon>
        <taxon>Pentapetalae</taxon>
        <taxon>rosids</taxon>
        <taxon>fabids</taxon>
        <taxon>Rosales</taxon>
        <taxon>Rosaceae</taxon>
        <taxon>Rosoideae</taxon>
        <taxon>Rosoideae incertae sedis</taxon>
        <taxon>Rosa</taxon>
    </lineage>
</organism>